<keyword evidence="1" id="KW-1133">Transmembrane helix</keyword>
<dbReference type="Proteomes" id="UP000198928">
    <property type="component" value="Unassembled WGS sequence"/>
</dbReference>
<dbReference type="EMBL" id="FOSG01000032">
    <property type="protein sequence ID" value="SFL91607.1"/>
    <property type="molecule type" value="Genomic_DNA"/>
</dbReference>
<organism evidence="2 3">
    <name type="scientific">Streptomyces pini</name>
    <dbReference type="NCBI Taxonomy" id="1520580"/>
    <lineage>
        <taxon>Bacteria</taxon>
        <taxon>Bacillati</taxon>
        <taxon>Actinomycetota</taxon>
        <taxon>Actinomycetes</taxon>
        <taxon>Kitasatosporales</taxon>
        <taxon>Streptomycetaceae</taxon>
        <taxon>Streptomyces</taxon>
    </lineage>
</organism>
<sequence length="65" mass="6516">MVRLYRLLFPGAGPHRVTRPGVAAGSFATMLLPLLVACGPVLGRPGTAAGTVGPCAAVGAEASWQ</sequence>
<keyword evidence="1" id="KW-0812">Transmembrane</keyword>
<evidence type="ECO:0000256" key="1">
    <source>
        <dbReference type="SAM" id="Phobius"/>
    </source>
</evidence>
<protein>
    <submittedName>
        <fullName evidence="2">Uncharacterized protein</fullName>
    </submittedName>
</protein>
<dbReference type="AlphaFoldDB" id="A0A1I4LM15"/>
<proteinExistence type="predicted"/>
<keyword evidence="3" id="KW-1185">Reference proteome</keyword>
<evidence type="ECO:0000313" key="3">
    <source>
        <dbReference type="Proteomes" id="UP000198928"/>
    </source>
</evidence>
<gene>
    <name evidence="2" type="ORF">SAMN05192584_1324</name>
</gene>
<keyword evidence="1" id="KW-0472">Membrane</keyword>
<feature type="transmembrane region" description="Helical" evidence="1">
    <location>
        <begin position="21"/>
        <end position="42"/>
    </location>
</feature>
<accession>A0A1I4LM15</accession>
<evidence type="ECO:0000313" key="2">
    <source>
        <dbReference type="EMBL" id="SFL91607.1"/>
    </source>
</evidence>
<reference evidence="3" key="1">
    <citation type="submission" date="2016-10" db="EMBL/GenBank/DDBJ databases">
        <authorList>
            <person name="Varghese N."/>
            <person name="Submissions S."/>
        </authorList>
    </citation>
    <scope>NUCLEOTIDE SEQUENCE [LARGE SCALE GENOMIC DNA]</scope>
    <source>
        <strain evidence="3">PL19</strain>
    </source>
</reference>
<name>A0A1I4LM15_9ACTN</name>
<dbReference type="RefSeq" id="WP_175541155.1">
    <property type="nucleotide sequence ID" value="NZ_FOSG01000032.1"/>
</dbReference>